<dbReference type="InterPro" id="IPR003856">
    <property type="entry name" value="LPS_length_determ_N"/>
</dbReference>
<evidence type="ECO:0000256" key="17">
    <source>
        <dbReference type="SAM" id="Phobius"/>
    </source>
</evidence>
<evidence type="ECO:0000259" key="20">
    <source>
        <dbReference type="Pfam" id="PF13807"/>
    </source>
</evidence>
<keyword evidence="11" id="KW-0067">ATP-binding</keyword>
<dbReference type="SUPFAM" id="SSF52540">
    <property type="entry name" value="P-loop containing nucleoside triphosphate hydrolases"/>
    <property type="match status" value="1"/>
</dbReference>
<evidence type="ECO:0000256" key="4">
    <source>
        <dbReference type="ARBA" id="ARBA00011903"/>
    </source>
</evidence>
<dbReference type="PANTHER" id="PTHR32309">
    <property type="entry name" value="TYROSINE-PROTEIN KINASE"/>
    <property type="match status" value="1"/>
</dbReference>
<protein>
    <recommendedName>
        <fullName evidence="4">non-specific protein-tyrosine kinase</fullName>
        <ecNumber evidence="4">2.7.10.2</ecNumber>
    </recommendedName>
</protein>
<dbReference type="InterPro" id="IPR005702">
    <property type="entry name" value="Wzc-like_C"/>
</dbReference>
<feature type="coiled-coil region" evidence="16">
    <location>
        <begin position="362"/>
        <end position="389"/>
    </location>
</feature>
<gene>
    <name evidence="21" type="ORF">BegalDRAFT_0496</name>
</gene>
<dbReference type="GO" id="GO:0005524">
    <property type="term" value="F:ATP binding"/>
    <property type="evidence" value="ECO:0007669"/>
    <property type="project" value="UniProtKB-KW"/>
</dbReference>
<evidence type="ECO:0000256" key="7">
    <source>
        <dbReference type="ARBA" id="ARBA00022679"/>
    </source>
</evidence>
<dbReference type="GO" id="GO:0004715">
    <property type="term" value="F:non-membrane spanning protein tyrosine kinase activity"/>
    <property type="evidence" value="ECO:0007669"/>
    <property type="project" value="UniProtKB-EC"/>
</dbReference>
<evidence type="ECO:0000256" key="12">
    <source>
        <dbReference type="ARBA" id="ARBA00022989"/>
    </source>
</evidence>
<keyword evidence="7" id="KW-0808">Transferase</keyword>
<comment type="similarity">
    <text evidence="2">Belongs to the CpsD/CapB family.</text>
</comment>
<name>I3CCS1_9GAMM</name>
<dbReference type="CDD" id="cd05387">
    <property type="entry name" value="BY-kinase"/>
    <property type="match status" value="1"/>
</dbReference>
<dbReference type="OrthoDB" id="9775724at2"/>
<reference evidence="21 22" key="1">
    <citation type="submission" date="2011-11" db="EMBL/GenBank/DDBJ databases">
        <title>Improved High-Quality Draft sequence of Beggiatoa alba B18lD.</title>
        <authorList>
            <consortium name="US DOE Joint Genome Institute"/>
            <person name="Lucas S."/>
            <person name="Han J."/>
            <person name="Lapidus A."/>
            <person name="Cheng J.-F."/>
            <person name="Goodwin L."/>
            <person name="Pitluck S."/>
            <person name="Peters L."/>
            <person name="Mikhailova N."/>
            <person name="Held B."/>
            <person name="Detter J.C."/>
            <person name="Han C."/>
            <person name="Tapia R."/>
            <person name="Land M."/>
            <person name="Hauser L."/>
            <person name="Kyrpides N."/>
            <person name="Ivanova N."/>
            <person name="Pagani I."/>
            <person name="Samuel K."/>
            <person name="Teske A."/>
            <person name="Mueller J."/>
            <person name="Woyke T."/>
        </authorList>
    </citation>
    <scope>NUCLEOTIDE SEQUENCE [LARGE SCALE GENOMIC DNA]</scope>
    <source>
        <strain evidence="21 22">B18LD</strain>
    </source>
</reference>
<evidence type="ECO:0000256" key="6">
    <source>
        <dbReference type="ARBA" id="ARBA00022519"/>
    </source>
</evidence>
<evidence type="ECO:0000256" key="8">
    <source>
        <dbReference type="ARBA" id="ARBA00022692"/>
    </source>
</evidence>
<dbReference type="HOGENOM" id="CLU_009912_2_1_6"/>
<accession>I3CCS1</accession>
<evidence type="ECO:0000313" key="22">
    <source>
        <dbReference type="Proteomes" id="UP000005744"/>
    </source>
</evidence>
<evidence type="ECO:0000256" key="13">
    <source>
        <dbReference type="ARBA" id="ARBA00023136"/>
    </source>
</evidence>
<feature type="transmembrane region" description="Helical" evidence="17">
    <location>
        <begin position="38"/>
        <end position="56"/>
    </location>
</feature>
<evidence type="ECO:0000256" key="16">
    <source>
        <dbReference type="SAM" id="Coils"/>
    </source>
</evidence>
<dbReference type="EMBL" id="JH600070">
    <property type="protein sequence ID" value="EIJ41414.1"/>
    <property type="molecule type" value="Genomic_DNA"/>
</dbReference>
<evidence type="ECO:0000256" key="5">
    <source>
        <dbReference type="ARBA" id="ARBA00022475"/>
    </source>
</evidence>
<dbReference type="Pfam" id="PF13614">
    <property type="entry name" value="AAA_31"/>
    <property type="match status" value="1"/>
</dbReference>
<sequence length="742" mass="83512">MNFTQKQLIANEFTHSVDESEVDLRIYLNILNRYKWRILRLTLLISLLAWLVSYTLQPIYTATATFLINVESPNIVSVQEFTVRNDQMKTQIDILNSMQVWEETVARIQKQFPHKFQLQPQQPLNLLGITLDWQTWISRLGITLPEQQTEAALVPPPLPAKGNLSIIDTKGSQVIEIKYDSPDPELASAIPNTLAEVYVENDLESRLQMTQKATVWLTERLDNLRSKLEESEKTLQNFTENQKLVDVSGVKSVATQELSQISLDLGTARRKLAETSNMYSQIQGVKGKPLDILVTIPVVFADPLVSSLKATEANLEQKASELSKRYGSQHPEMIAVRTELETNRANLARAVQRIIDSVTKQYEVDRANAATLERNMRQKEGEIQNINRKQYDLGVRQRDVEANRQLYDMFLARFKETGVTQTEQKTIGRIVDAAVTPTRPDKPKKLKVVAIAFVFGLFFSIFLAFLLEYLNNTLKHGDDVEQKLGMSLLGILPKLQRKSKQRPLFIVLEEEHSYFAESIRSMRTGIMLSNVDNPHKTLLITSSLPSEGKTTFATNQAFALGQLDKTILIDADMRRPSVGKGFGLNENAPGLSEMVAGTKPFEECVHHLEGMNIDLIPSGMLPPNPLELLSSQHFSEILKKLETEYKYVVIDSAPIHAVSDALMIARVASAVIYVTKADSTPYQLIKGDIRRLTAIDKAPIGIVLNQVIPKALSQYYGAKYGYYGGYSDYYGTYGLEKKKAAG</sequence>
<proteinExistence type="inferred from homology"/>
<dbReference type="InterPro" id="IPR032807">
    <property type="entry name" value="GNVR"/>
</dbReference>
<evidence type="ECO:0000256" key="15">
    <source>
        <dbReference type="ARBA" id="ARBA00051245"/>
    </source>
</evidence>
<evidence type="ECO:0000259" key="18">
    <source>
        <dbReference type="Pfam" id="PF02706"/>
    </source>
</evidence>
<evidence type="ECO:0000256" key="11">
    <source>
        <dbReference type="ARBA" id="ARBA00022840"/>
    </source>
</evidence>
<evidence type="ECO:0000256" key="2">
    <source>
        <dbReference type="ARBA" id="ARBA00007316"/>
    </source>
</evidence>
<feature type="domain" description="Tyrosine-protein kinase G-rich" evidence="20">
    <location>
        <begin position="397"/>
        <end position="466"/>
    </location>
</feature>
<dbReference type="Pfam" id="PF13807">
    <property type="entry name" value="GNVR"/>
    <property type="match status" value="1"/>
</dbReference>
<dbReference type="eggNOG" id="COG3206">
    <property type="taxonomic scope" value="Bacteria"/>
</dbReference>
<keyword evidence="10" id="KW-0418">Kinase</keyword>
<organism evidence="21 22">
    <name type="scientific">Beggiatoa alba B18LD</name>
    <dbReference type="NCBI Taxonomy" id="395493"/>
    <lineage>
        <taxon>Bacteria</taxon>
        <taxon>Pseudomonadati</taxon>
        <taxon>Pseudomonadota</taxon>
        <taxon>Gammaproteobacteria</taxon>
        <taxon>Thiotrichales</taxon>
        <taxon>Thiotrichaceae</taxon>
        <taxon>Beggiatoa</taxon>
    </lineage>
</organism>
<dbReference type="Proteomes" id="UP000005744">
    <property type="component" value="Unassembled WGS sequence"/>
</dbReference>
<evidence type="ECO:0000256" key="10">
    <source>
        <dbReference type="ARBA" id="ARBA00022777"/>
    </source>
</evidence>
<evidence type="ECO:0000256" key="9">
    <source>
        <dbReference type="ARBA" id="ARBA00022741"/>
    </source>
</evidence>
<keyword evidence="22" id="KW-1185">Reference proteome</keyword>
<evidence type="ECO:0000259" key="19">
    <source>
        <dbReference type="Pfam" id="PF13614"/>
    </source>
</evidence>
<keyword evidence="8 17" id="KW-0812">Transmembrane</keyword>
<dbReference type="Pfam" id="PF02706">
    <property type="entry name" value="Wzz"/>
    <property type="match status" value="1"/>
</dbReference>
<keyword evidence="12 17" id="KW-1133">Transmembrane helix</keyword>
<evidence type="ECO:0000256" key="1">
    <source>
        <dbReference type="ARBA" id="ARBA00004429"/>
    </source>
</evidence>
<keyword evidence="5" id="KW-1003">Cell membrane</keyword>
<keyword evidence="14" id="KW-0829">Tyrosine-protein kinase</keyword>
<dbReference type="STRING" id="395493.BegalDRAFT_0496"/>
<dbReference type="eggNOG" id="COG0489">
    <property type="taxonomic scope" value="Bacteria"/>
</dbReference>
<feature type="domain" description="AAA" evidence="19">
    <location>
        <begin position="548"/>
        <end position="661"/>
    </location>
</feature>
<keyword evidence="6" id="KW-0997">Cell inner membrane</keyword>
<keyword evidence="9" id="KW-0547">Nucleotide-binding</keyword>
<dbReference type="InterPro" id="IPR050445">
    <property type="entry name" value="Bact_polysacc_biosynth/exp"/>
</dbReference>
<evidence type="ECO:0000256" key="14">
    <source>
        <dbReference type="ARBA" id="ARBA00023137"/>
    </source>
</evidence>
<dbReference type="NCBIfam" id="TIGR01007">
    <property type="entry name" value="eps_fam"/>
    <property type="match status" value="1"/>
</dbReference>
<dbReference type="GO" id="GO:0005886">
    <property type="term" value="C:plasma membrane"/>
    <property type="evidence" value="ECO:0007669"/>
    <property type="project" value="UniProtKB-SubCell"/>
</dbReference>
<feature type="transmembrane region" description="Helical" evidence="17">
    <location>
        <begin position="448"/>
        <end position="467"/>
    </location>
</feature>
<dbReference type="AlphaFoldDB" id="I3CCS1"/>
<dbReference type="RefSeq" id="WP_002683331.1">
    <property type="nucleotide sequence ID" value="NZ_JH600070.1"/>
</dbReference>
<comment type="similarity">
    <text evidence="3">Belongs to the etk/wzc family.</text>
</comment>
<dbReference type="InterPro" id="IPR025669">
    <property type="entry name" value="AAA_dom"/>
</dbReference>
<evidence type="ECO:0000313" key="21">
    <source>
        <dbReference type="EMBL" id="EIJ41414.1"/>
    </source>
</evidence>
<comment type="subcellular location">
    <subcellularLocation>
        <location evidence="1">Cell inner membrane</location>
        <topology evidence="1">Multi-pass membrane protein</topology>
    </subcellularLocation>
</comment>
<dbReference type="Gene3D" id="3.40.50.300">
    <property type="entry name" value="P-loop containing nucleotide triphosphate hydrolases"/>
    <property type="match status" value="1"/>
</dbReference>
<keyword evidence="16" id="KW-0175">Coiled coil</keyword>
<keyword evidence="13 17" id="KW-0472">Membrane</keyword>
<dbReference type="InterPro" id="IPR027417">
    <property type="entry name" value="P-loop_NTPase"/>
</dbReference>
<evidence type="ECO:0000256" key="3">
    <source>
        <dbReference type="ARBA" id="ARBA00008883"/>
    </source>
</evidence>
<dbReference type="PANTHER" id="PTHR32309:SF13">
    <property type="entry name" value="FERRIC ENTEROBACTIN TRANSPORT PROTEIN FEPE"/>
    <property type="match status" value="1"/>
</dbReference>
<feature type="domain" description="Polysaccharide chain length determinant N-terminal" evidence="18">
    <location>
        <begin position="21"/>
        <end position="106"/>
    </location>
</feature>
<comment type="catalytic activity">
    <reaction evidence="15">
        <text>L-tyrosyl-[protein] + ATP = O-phospho-L-tyrosyl-[protein] + ADP + H(+)</text>
        <dbReference type="Rhea" id="RHEA:10596"/>
        <dbReference type="Rhea" id="RHEA-COMP:10136"/>
        <dbReference type="Rhea" id="RHEA-COMP:20101"/>
        <dbReference type="ChEBI" id="CHEBI:15378"/>
        <dbReference type="ChEBI" id="CHEBI:30616"/>
        <dbReference type="ChEBI" id="CHEBI:46858"/>
        <dbReference type="ChEBI" id="CHEBI:61978"/>
        <dbReference type="ChEBI" id="CHEBI:456216"/>
        <dbReference type="EC" id="2.7.10.2"/>
    </reaction>
</comment>
<dbReference type="EC" id="2.7.10.2" evidence="4"/>